<name>A0A426YL42_ENSVE</name>
<comment type="caution">
    <text evidence="2">The sequence shown here is derived from an EMBL/GenBank/DDBJ whole genome shotgun (WGS) entry which is preliminary data.</text>
</comment>
<evidence type="ECO:0000313" key="3">
    <source>
        <dbReference type="Proteomes" id="UP000287651"/>
    </source>
</evidence>
<accession>A0A426YL42</accession>
<reference evidence="2 3" key="1">
    <citation type="journal article" date="2014" name="Agronomy (Basel)">
        <title>A Draft Genome Sequence for Ensete ventricosum, the Drought-Tolerant Tree Against Hunger.</title>
        <authorList>
            <person name="Harrison J."/>
            <person name="Moore K.A."/>
            <person name="Paszkiewicz K."/>
            <person name="Jones T."/>
            <person name="Grant M."/>
            <person name="Ambacheew D."/>
            <person name="Muzemil S."/>
            <person name="Studholme D.J."/>
        </authorList>
    </citation>
    <scope>NUCLEOTIDE SEQUENCE [LARGE SCALE GENOMIC DNA]</scope>
</reference>
<feature type="region of interest" description="Disordered" evidence="1">
    <location>
        <begin position="141"/>
        <end position="171"/>
    </location>
</feature>
<sequence>MLMSVVELLEPGTGCREGAQFSTLNEDVVEGFGFPVAELFCPCPPPKASSISVLECGIAADAGVDTEPKKKSVLLTKPTGRPLPRFIAAPTAAADVYWTPAGTDAEIGIGFSGRSRLPSGPYFLGRPLFFFIGSAATNPTTAASGKAAAGPTTTPAGAATGGAAATTAGEAEAATAAGAIPPISLAGFSSLTNPAVRGDDGGR</sequence>
<organism evidence="2 3">
    <name type="scientific">Ensete ventricosum</name>
    <name type="common">Abyssinian banana</name>
    <name type="synonym">Musa ensete</name>
    <dbReference type="NCBI Taxonomy" id="4639"/>
    <lineage>
        <taxon>Eukaryota</taxon>
        <taxon>Viridiplantae</taxon>
        <taxon>Streptophyta</taxon>
        <taxon>Embryophyta</taxon>
        <taxon>Tracheophyta</taxon>
        <taxon>Spermatophyta</taxon>
        <taxon>Magnoliopsida</taxon>
        <taxon>Liliopsida</taxon>
        <taxon>Zingiberales</taxon>
        <taxon>Musaceae</taxon>
        <taxon>Ensete</taxon>
    </lineage>
</organism>
<gene>
    <name evidence="2" type="ORF">B296_00019740</name>
</gene>
<dbReference type="EMBL" id="AMZH03011698">
    <property type="protein sequence ID" value="RRT52380.1"/>
    <property type="molecule type" value="Genomic_DNA"/>
</dbReference>
<evidence type="ECO:0000313" key="2">
    <source>
        <dbReference type="EMBL" id="RRT52380.1"/>
    </source>
</evidence>
<dbReference type="AlphaFoldDB" id="A0A426YL42"/>
<dbReference type="Proteomes" id="UP000287651">
    <property type="component" value="Unassembled WGS sequence"/>
</dbReference>
<protein>
    <submittedName>
        <fullName evidence="2">Uncharacterized protein</fullName>
    </submittedName>
</protein>
<evidence type="ECO:0000256" key="1">
    <source>
        <dbReference type="SAM" id="MobiDB-lite"/>
    </source>
</evidence>
<proteinExistence type="predicted"/>